<feature type="compositionally biased region" description="Low complexity" evidence="1">
    <location>
        <begin position="499"/>
        <end position="512"/>
    </location>
</feature>
<protein>
    <submittedName>
        <fullName evidence="2">Uncharacterized protein</fullName>
    </submittedName>
</protein>
<keyword evidence="3" id="KW-1185">Reference proteome</keyword>
<evidence type="ECO:0000256" key="1">
    <source>
        <dbReference type="SAM" id="MobiDB-lite"/>
    </source>
</evidence>
<dbReference type="Proteomes" id="UP000816034">
    <property type="component" value="Unassembled WGS sequence"/>
</dbReference>
<feature type="compositionally biased region" description="Polar residues" evidence="1">
    <location>
        <begin position="438"/>
        <end position="449"/>
    </location>
</feature>
<dbReference type="AlphaFoldDB" id="A0AA88H0H6"/>
<reference evidence="2 3" key="1">
    <citation type="journal article" date="2018" name="BMC Genomics">
        <title>The genome of Naegleria lovaniensis, the basis for a comparative approach to unravel pathogenicity factors of the human pathogenic amoeba N. fowleri.</title>
        <authorList>
            <person name="Liechti N."/>
            <person name="Schurch N."/>
            <person name="Bruggmann R."/>
            <person name="Wittwer M."/>
        </authorList>
    </citation>
    <scope>NUCLEOTIDE SEQUENCE [LARGE SCALE GENOMIC DNA]</scope>
    <source>
        <strain evidence="2 3">ATCC 30569</strain>
    </source>
</reference>
<dbReference type="RefSeq" id="XP_044554489.1">
    <property type="nucleotide sequence ID" value="XM_044686963.1"/>
</dbReference>
<dbReference type="GeneID" id="68103774"/>
<proteinExistence type="predicted"/>
<sequence length="512" mass="57615">MHHHHQHTHSSSSTTKQLVGQTNHDTSNNKQSTQHKVARPSETTKSERISEFVNPSSLNTSISSQSSIEQLSHSSFISSSISQYIQSNIIEPYQEDIQLCLNPCEKIPFYIIYSNSRKLMKNCANFISHLYEMELKEKKLNHLICKNNLIPIGFDAEYKAKIGVGVCNDIKHLISQKYHITTTTMSNNTTTMSTKNNNNTENNITSMMNNKSPITTSTPLIIENIIDLAIVSSQYHLFGTSIPSLKLLGIELLNIENVRGKDLSKFEPFVKYAAMDAFIGYSCLYKLYEIMSSEDFSEWIRKQCKSSDDPSFDVISNHGETSTAATTTTTKDFNNSTEDSSSSHILLKGKSLTSLMELSKLNPNATDQEREEFLSMRSTFMGMMYGDKRSHVNSTTRTTPNQQVLYAKEKNQARLRKMAHKNSTQRSISNLVNDMKQSKQSATQTMSQTSDHKTEFDKTQSDPSNHTCITPSSKQESKKRSQPSPTSKKSNPPPKSKKVISSSQDSISFSLV</sequence>
<feature type="region of interest" description="Disordered" evidence="1">
    <location>
        <begin position="435"/>
        <end position="512"/>
    </location>
</feature>
<feature type="compositionally biased region" description="Polar residues" evidence="1">
    <location>
        <begin position="461"/>
        <end position="474"/>
    </location>
</feature>
<accession>A0AA88H0H6</accession>
<evidence type="ECO:0000313" key="2">
    <source>
        <dbReference type="EMBL" id="KAG2392595.1"/>
    </source>
</evidence>
<feature type="region of interest" description="Disordered" evidence="1">
    <location>
        <begin position="1"/>
        <end position="52"/>
    </location>
</feature>
<feature type="compositionally biased region" description="Polar residues" evidence="1">
    <location>
        <begin position="16"/>
        <end position="35"/>
    </location>
</feature>
<organism evidence="2 3">
    <name type="scientific">Naegleria lovaniensis</name>
    <name type="common">Amoeba</name>
    <dbReference type="NCBI Taxonomy" id="51637"/>
    <lineage>
        <taxon>Eukaryota</taxon>
        <taxon>Discoba</taxon>
        <taxon>Heterolobosea</taxon>
        <taxon>Tetramitia</taxon>
        <taxon>Eutetramitia</taxon>
        <taxon>Vahlkampfiidae</taxon>
        <taxon>Naegleria</taxon>
    </lineage>
</organism>
<gene>
    <name evidence="2" type="ORF">C9374_011320</name>
</gene>
<evidence type="ECO:0000313" key="3">
    <source>
        <dbReference type="Proteomes" id="UP000816034"/>
    </source>
</evidence>
<feature type="compositionally biased region" description="Basic and acidic residues" evidence="1">
    <location>
        <begin position="450"/>
        <end position="460"/>
    </location>
</feature>
<name>A0AA88H0H6_NAELO</name>
<dbReference type="EMBL" id="PYSW02000004">
    <property type="protein sequence ID" value="KAG2392595.1"/>
    <property type="molecule type" value="Genomic_DNA"/>
</dbReference>
<comment type="caution">
    <text evidence="2">The sequence shown here is derived from an EMBL/GenBank/DDBJ whole genome shotgun (WGS) entry which is preliminary data.</text>
</comment>